<evidence type="ECO:0000313" key="9">
    <source>
        <dbReference type="EMBL" id="PWK94035.1"/>
    </source>
</evidence>
<evidence type="ECO:0000256" key="4">
    <source>
        <dbReference type="ARBA" id="ARBA00022452"/>
    </source>
</evidence>
<keyword evidence="4" id="KW-1134">Transmembrane beta strand</keyword>
<dbReference type="InterPro" id="IPR003423">
    <property type="entry name" value="OMP_efflux"/>
</dbReference>
<protein>
    <submittedName>
        <fullName evidence="9">Outer membrane protein</fullName>
    </submittedName>
</protein>
<evidence type="ECO:0000256" key="2">
    <source>
        <dbReference type="ARBA" id="ARBA00007613"/>
    </source>
</evidence>
<accession>A0ABX5LJD9</accession>
<reference evidence="9 10" key="1">
    <citation type="submission" date="2018-05" db="EMBL/GenBank/DDBJ databases">
        <title>Animal gut microbial communities from fecal samples from Wisconsin, USA.</title>
        <authorList>
            <person name="Neumann A."/>
        </authorList>
    </citation>
    <scope>NUCLEOTIDE SEQUENCE [LARGE SCALE GENOMIC DNA]</scope>
    <source>
        <strain evidence="9 10">UWS4</strain>
    </source>
</reference>
<dbReference type="PANTHER" id="PTHR30026:SF20">
    <property type="entry name" value="OUTER MEMBRANE PROTEIN TOLC"/>
    <property type="match status" value="1"/>
</dbReference>
<dbReference type="InterPro" id="IPR051906">
    <property type="entry name" value="TolC-like"/>
</dbReference>
<dbReference type="PANTHER" id="PTHR30026">
    <property type="entry name" value="OUTER MEMBRANE PROTEIN TOLC"/>
    <property type="match status" value="1"/>
</dbReference>
<dbReference type="RefSeq" id="WP_158256462.1">
    <property type="nucleotide sequence ID" value="NZ_QGHD01000024.1"/>
</dbReference>
<dbReference type="Proteomes" id="UP000245523">
    <property type="component" value="Unassembled WGS sequence"/>
</dbReference>
<keyword evidence="8" id="KW-0175">Coiled coil</keyword>
<evidence type="ECO:0000313" key="10">
    <source>
        <dbReference type="Proteomes" id="UP000245523"/>
    </source>
</evidence>
<comment type="caution">
    <text evidence="9">The sequence shown here is derived from an EMBL/GenBank/DDBJ whole genome shotgun (WGS) entry which is preliminary data.</text>
</comment>
<gene>
    <name evidence="9" type="ORF">B0H50_12426</name>
</gene>
<keyword evidence="3" id="KW-0813">Transport</keyword>
<evidence type="ECO:0000256" key="8">
    <source>
        <dbReference type="SAM" id="Coils"/>
    </source>
</evidence>
<organism evidence="9 10">
    <name type="scientific">Hallerella porci</name>
    <dbReference type="NCBI Taxonomy" id="1945871"/>
    <lineage>
        <taxon>Bacteria</taxon>
        <taxon>Pseudomonadati</taxon>
        <taxon>Fibrobacterota</taxon>
        <taxon>Fibrobacteria</taxon>
        <taxon>Fibrobacterales</taxon>
        <taxon>Fibrobacteraceae</taxon>
        <taxon>Hallerella</taxon>
    </lineage>
</organism>
<evidence type="ECO:0000256" key="7">
    <source>
        <dbReference type="ARBA" id="ARBA00023237"/>
    </source>
</evidence>
<dbReference type="Pfam" id="PF02321">
    <property type="entry name" value="OEP"/>
    <property type="match status" value="2"/>
</dbReference>
<evidence type="ECO:0000256" key="6">
    <source>
        <dbReference type="ARBA" id="ARBA00023136"/>
    </source>
</evidence>
<name>A0ABX5LJD9_9BACT</name>
<keyword evidence="10" id="KW-1185">Reference proteome</keyword>
<dbReference type="Gene3D" id="1.20.1600.10">
    <property type="entry name" value="Outer membrane efflux proteins (OEP)"/>
    <property type="match status" value="1"/>
</dbReference>
<evidence type="ECO:0000256" key="3">
    <source>
        <dbReference type="ARBA" id="ARBA00022448"/>
    </source>
</evidence>
<proteinExistence type="inferred from homology"/>
<keyword evidence="7" id="KW-0998">Cell outer membrane</keyword>
<dbReference type="EMBL" id="QGHD01000024">
    <property type="protein sequence ID" value="PWK94035.1"/>
    <property type="molecule type" value="Genomic_DNA"/>
</dbReference>
<evidence type="ECO:0000256" key="1">
    <source>
        <dbReference type="ARBA" id="ARBA00004442"/>
    </source>
</evidence>
<feature type="coiled-coil region" evidence="8">
    <location>
        <begin position="325"/>
        <end position="356"/>
    </location>
</feature>
<evidence type="ECO:0000256" key="5">
    <source>
        <dbReference type="ARBA" id="ARBA00022692"/>
    </source>
</evidence>
<comment type="subcellular location">
    <subcellularLocation>
        <location evidence="1">Cell outer membrane</location>
    </subcellularLocation>
</comment>
<dbReference type="SUPFAM" id="SSF56954">
    <property type="entry name" value="Outer membrane efflux proteins (OEP)"/>
    <property type="match status" value="1"/>
</dbReference>
<sequence>MLALLAAGSCAFAQTLTLEDCVKLAGERSLDVENAKLSERASEASLLSSKASNRPTLSAYVNQSLYDTPFDGQSQDHYRLNLGLSGSYKIWDGGANGLSVESKQIALKASQFSTELAVLKVQENVMNAFVNLLAAGENRKLADSALVLSDSLVALNGRFFEAGTITRSDLALVKSDAAQAKVKQISALQSERSSLTTLRQLLEISRTDSVQIVAPETAFEKPEDLGKIPTFEEVLTQTKSHYPGLISDSLNIQAAEKNVEEAHRNNSISVTLGAEATSGFQAWKSDRYARQMKNGYTHSISLGINIPIIDGGTTTAKVLSAQVESERAQVSKRETEKELENNLEQLYIQVENADAAWEAAIAGEESAEEAYLVAKEQREAGTITFTDFLEQKNNWQSAQSTLIQAKYTSILARHLLELYMGKFQ</sequence>
<keyword evidence="5" id="KW-0812">Transmembrane</keyword>
<comment type="similarity">
    <text evidence="2">Belongs to the outer membrane factor (OMF) (TC 1.B.17) family.</text>
</comment>
<keyword evidence="6" id="KW-0472">Membrane</keyword>